<dbReference type="Proteomes" id="UP000321533">
    <property type="component" value="Chromosome"/>
</dbReference>
<feature type="domain" description="Glycosyl transferase family 1" evidence="1">
    <location>
        <begin position="178"/>
        <end position="351"/>
    </location>
</feature>
<evidence type="ECO:0000259" key="2">
    <source>
        <dbReference type="Pfam" id="PF13439"/>
    </source>
</evidence>
<dbReference type="SUPFAM" id="SSF53756">
    <property type="entry name" value="UDP-Glycosyltransferase/glycogen phosphorylase"/>
    <property type="match status" value="1"/>
</dbReference>
<dbReference type="EMBL" id="CP042435">
    <property type="protein sequence ID" value="QEC68018.1"/>
    <property type="molecule type" value="Genomic_DNA"/>
</dbReference>
<feature type="domain" description="Glycosyltransferase subfamily 4-like N-terminal" evidence="2">
    <location>
        <begin position="3"/>
        <end position="163"/>
    </location>
</feature>
<evidence type="ECO:0000313" key="3">
    <source>
        <dbReference type="EMBL" id="QEC68018.1"/>
    </source>
</evidence>
<dbReference type="InterPro" id="IPR050194">
    <property type="entry name" value="Glycosyltransferase_grp1"/>
</dbReference>
<name>A0A5B8VCJ3_9BACT</name>
<keyword evidence="4" id="KW-1185">Reference proteome</keyword>
<dbReference type="Pfam" id="PF00534">
    <property type="entry name" value="Glycos_transf_1"/>
    <property type="match status" value="1"/>
</dbReference>
<dbReference type="OrthoDB" id="9792322at2"/>
<dbReference type="InterPro" id="IPR028098">
    <property type="entry name" value="Glyco_trans_4-like_N"/>
</dbReference>
<gene>
    <name evidence="3" type="ORF">FRZ67_12150</name>
</gene>
<evidence type="ECO:0000313" key="4">
    <source>
        <dbReference type="Proteomes" id="UP000321533"/>
    </source>
</evidence>
<dbReference type="AlphaFoldDB" id="A0A5B8VCJ3"/>
<accession>A0A5B8VCJ3</accession>
<evidence type="ECO:0000259" key="1">
    <source>
        <dbReference type="Pfam" id="PF00534"/>
    </source>
</evidence>
<dbReference type="PANTHER" id="PTHR45947">
    <property type="entry name" value="SULFOQUINOVOSYL TRANSFERASE SQD2"/>
    <property type="match status" value="1"/>
</dbReference>
<protein>
    <submittedName>
        <fullName evidence="3">Glycosyltransferase family 4 protein</fullName>
    </submittedName>
</protein>
<proteinExistence type="predicted"/>
<dbReference type="PANTHER" id="PTHR45947:SF3">
    <property type="entry name" value="SULFOQUINOVOSYL TRANSFERASE SQD2"/>
    <property type="match status" value="1"/>
</dbReference>
<dbReference type="Pfam" id="PF13439">
    <property type="entry name" value="Glyco_transf_4"/>
    <property type="match status" value="1"/>
</dbReference>
<dbReference type="GO" id="GO:0016758">
    <property type="term" value="F:hexosyltransferase activity"/>
    <property type="evidence" value="ECO:0007669"/>
    <property type="project" value="TreeGrafter"/>
</dbReference>
<organism evidence="3 4">
    <name type="scientific">Panacibacter ginsenosidivorans</name>
    <dbReference type="NCBI Taxonomy" id="1813871"/>
    <lineage>
        <taxon>Bacteria</taxon>
        <taxon>Pseudomonadati</taxon>
        <taxon>Bacteroidota</taxon>
        <taxon>Chitinophagia</taxon>
        <taxon>Chitinophagales</taxon>
        <taxon>Chitinophagaceae</taxon>
        <taxon>Panacibacter</taxon>
    </lineage>
</organism>
<dbReference type="InterPro" id="IPR001296">
    <property type="entry name" value="Glyco_trans_1"/>
</dbReference>
<dbReference type="Gene3D" id="3.40.50.2000">
    <property type="entry name" value="Glycogen Phosphorylase B"/>
    <property type="match status" value="2"/>
</dbReference>
<dbReference type="KEGG" id="pgin:FRZ67_12150"/>
<reference evidence="3 4" key="1">
    <citation type="journal article" date="2016" name="Int. J. Syst. Evol. Microbiol.">
        <title>Panacibacter ginsenosidivorans gen. nov., sp. nov., with ginsenoside converting activity isolated from soil of a ginseng field.</title>
        <authorList>
            <person name="Siddiqi M.Z."/>
            <person name="Muhammad Shafi S."/>
            <person name="Choi K.D."/>
            <person name="Im W.T."/>
        </authorList>
    </citation>
    <scope>NUCLEOTIDE SEQUENCE [LARGE SCALE GENOMIC DNA]</scope>
    <source>
        <strain evidence="3 4">Gsoil1550</strain>
    </source>
</reference>
<keyword evidence="3" id="KW-0808">Transferase</keyword>
<sequence>MISLAQYLKSDFDIKILYGEKEPDEKEARHLIKDEEGITFKKVPSLKKSISLFADIKAYRMLSKHIKDSGCDIVHTHGSKSGFLGRLAAYKNKVPCIVHTFHGHVFHSYYSSVTSWFIIKFERWMAGITTKIVAIGSEQQNELANIYKIAPPEKLATIYLGVDKCQFENNITDDLYSIRQRYNFPANTIAVGIIGRMVAIKNFDLFAEVAHKILTSHSGKMVKFFIVGDGEQKEKVQYQLEKLNIQWCTTKDYFPEAQIIFTSWIYSVSSILKELDIVMLTSRNEGTPLSLIEAQFCGKPVIATDAGGVRDTFIDNQSGFLIPQNDVEMFVEKLSLLVNDRSLREEMGKRAAVFAQSKFSKSAEVENTKQLYNDCKNPFHT</sequence>